<reference evidence="7 8" key="1">
    <citation type="submission" date="2011-04" db="EMBL/GenBank/DDBJ databases">
        <authorList>
            <person name="Muzny D."/>
            <person name="Qin X."/>
            <person name="Deng J."/>
            <person name="Jiang H."/>
            <person name="Liu Y."/>
            <person name="Qu J."/>
            <person name="Song X.-Z."/>
            <person name="Zhang L."/>
            <person name="Thornton R."/>
            <person name="Coyle M."/>
            <person name="Francisco L."/>
            <person name="Jackson L."/>
            <person name="Javaid M."/>
            <person name="Korchina V."/>
            <person name="Kovar C."/>
            <person name="Mata R."/>
            <person name="Mathew T."/>
            <person name="Ngo R."/>
            <person name="Nguyen L."/>
            <person name="Nguyen N."/>
            <person name="Okwuonu G."/>
            <person name="Ongeri F."/>
            <person name="Pham C."/>
            <person name="Simmons D."/>
            <person name="Wilczek-Boney K."/>
            <person name="Hale W."/>
            <person name="Jakkamsetti A."/>
            <person name="Pham P."/>
            <person name="Ruth R."/>
            <person name="San Lucas F."/>
            <person name="Warren J."/>
            <person name="Zhang J."/>
            <person name="Zhao Z."/>
            <person name="Zhou C."/>
            <person name="Zhu D."/>
            <person name="Lee S."/>
            <person name="Bess C."/>
            <person name="Blankenburg K."/>
            <person name="Forbes L."/>
            <person name="Fu Q."/>
            <person name="Gubbala S."/>
            <person name="Hirani K."/>
            <person name="Jayaseelan J.C."/>
            <person name="Lara F."/>
            <person name="Munidasa M."/>
            <person name="Palculict T."/>
            <person name="Patil S."/>
            <person name="Pu L.-L."/>
            <person name="Saada N."/>
            <person name="Tang L."/>
            <person name="Weissenberger G."/>
            <person name="Zhu Y."/>
            <person name="Hemphill L."/>
            <person name="Shang Y."/>
            <person name="Youmans B."/>
            <person name="Ayvaz T."/>
            <person name="Ross M."/>
            <person name="Santibanez J."/>
            <person name="Aqrawi P."/>
            <person name="Gross S."/>
            <person name="Joshi V."/>
            <person name="Fowler G."/>
            <person name="Nazareth L."/>
            <person name="Reid J."/>
            <person name="Worley K."/>
            <person name="Petrosino J."/>
            <person name="Highlander S."/>
            <person name="Gibbs R."/>
        </authorList>
    </citation>
    <scope>NUCLEOTIDE SEQUENCE [LARGE SCALE GENOMIC DNA]</scope>
    <source>
        <strain evidence="7 8">2681</strain>
    </source>
</reference>
<evidence type="ECO:0000256" key="1">
    <source>
        <dbReference type="ARBA" id="ARBA00004651"/>
    </source>
</evidence>
<dbReference type="PANTHER" id="PTHR30250">
    <property type="entry name" value="PST FAMILY PREDICTED COLANIC ACID TRANSPORTER"/>
    <property type="match status" value="1"/>
</dbReference>
<feature type="transmembrane region" description="Helical" evidence="6">
    <location>
        <begin position="489"/>
        <end position="509"/>
    </location>
</feature>
<feature type="transmembrane region" description="Helical" evidence="6">
    <location>
        <begin position="339"/>
        <end position="357"/>
    </location>
</feature>
<gene>
    <name evidence="7" type="primary">spovB</name>
    <name evidence="7" type="ORF">HMPREF9372_2796</name>
</gene>
<feature type="transmembrane region" description="Helical" evidence="6">
    <location>
        <begin position="432"/>
        <end position="451"/>
    </location>
</feature>
<organism evidence="7 8">
    <name type="scientific">Sporosarcina newyorkensis 2681</name>
    <dbReference type="NCBI Taxonomy" id="1027292"/>
    <lineage>
        <taxon>Bacteria</taxon>
        <taxon>Bacillati</taxon>
        <taxon>Bacillota</taxon>
        <taxon>Bacilli</taxon>
        <taxon>Bacillales</taxon>
        <taxon>Caryophanaceae</taxon>
        <taxon>Sporosarcina</taxon>
    </lineage>
</organism>
<feature type="transmembrane region" description="Helical" evidence="6">
    <location>
        <begin position="109"/>
        <end position="131"/>
    </location>
</feature>
<dbReference type="CDD" id="cd13124">
    <property type="entry name" value="MATE_SpoVB_like"/>
    <property type="match status" value="1"/>
</dbReference>
<evidence type="ECO:0000313" key="7">
    <source>
        <dbReference type="EMBL" id="EGQ22593.1"/>
    </source>
</evidence>
<feature type="transmembrane region" description="Helical" evidence="6">
    <location>
        <begin position="409"/>
        <end position="426"/>
    </location>
</feature>
<dbReference type="HOGENOM" id="CLU_022017_2_0_9"/>
<dbReference type="InterPro" id="IPR002797">
    <property type="entry name" value="Polysacc_synth"/>
</dbReference>
<feature type="transmembrane region" description="Helical" evidence="6">
    <location>
        <begin position="463"/>
        <end position="483"/>
    </location>
</feature>
<dbReference type="AlphaFoldDB" id="F9DVG5"/>
<evidence type="ECO:0000256" key="6">
    <source>
        <dbReference type="SAM" id="Phobius"/>
    </source>
</evidence>
<evidence type="ECO:0000256" key="3">
    <source>
        <dbReference type="ARBA" id="ARBA00022692"/>
    </source>
</evidence>
<evidence type="ECO:0000313" key="8">
    <source>
        <dbReference type="Proteomes" id="UP000005316"/>
    </source>
</evidence>
<dbReference type="PANTHER" id="PTHR30250:SF24">
    <property type="entry name" value="STAGE V SPORULATION PROTEIN B"/>
    <property type="match status" value="1"/>
</dbReference>
<dbReference type="InterPro" id="IPR050833">
    <property type="entry name" value="Poly_Biosynth_Transport"/>
</dbReference>
<dbReference type="GO" id="GO:0005886">
    <property type="term" value="C:plasma membrane"/>
    <property type="evidence" value="ECO:0007669"/>
    <property type="project" value="UniProtKB-SubCell"/>
</dbReference>
<evidence type="ECO:0000256" key="2">
    <source>
        <dbReference type="ARBA" id="ARBA00022475"/>
    </source>
</evidence>
<dbReference type="STRING" id="759851.SAMN04244570_0990"/>
<protein>
    <submittedName>
        <fullName evidence="7">Stage V sporulation protein B</fullName>
    </submittedName>
</protein>
<dbReference type="InterPro" id="IPR024923">
    <property type="entry name" value="PG_synth_SpoVB"/>
</dbReference>
<dbReference type="Proteomes" id="UP000005316">
    <property type="component" value="Unassembled WGS sequence"/>
</dbReference>
<name>F9DVG5_9BACL</name>
<feature type="transmembrane region" description="Helical" evidence="6">
    <location>
        <begin position="26"/>
        <end position="47"/>
    </location>
</feature>
<keyword evidence="3 6" id="KW-0812">Transmembrane</keyword>
<comment type="subcellular location">
    <subcellularLocation>
        <location evidence="1">Cell membrane</location>
        <topology evidence="1">Multi-pass membrane protein</topology>
    </subcellularLocation>
</comment>
<feature type="transmembrane region" description="Helical" evidence="6">
    <location>
        <begin position="143"/>
        <end position="164"/>
    </location>
</feature>
<dbReference type="eggNOG" id="COG2244">
    <property type="taxonomic scope" value="Bacteria"/>
</dbReference>
<sequence length="527" mass="57652">MEFKIRIHSVTEKSGIEKELFEVSSFIRGTVFLMAAVFLSKLLGFVYRIQFMRVAGEETVGIYMTAYPAFVFFLSLVQLGVPIAMAKVIAELKAQGGNVQLRQVMKTSAFITILSGAVFIPACILFVPYLAGNLLGNEATSSALYVAIAIVPIAAIGGLIRGYFQGIARIEETAWAQVIEQIFRILLITWMLPYILAPNDPMINAAYAMVVTFLAEVLSVLYLLYKYKQHQRKQPKKRKKEPRYPMGPILSVALPSSGSRLFGTFTWFLEPIIFLRALSMAGVGAVAATSLYGVISGVLIPLLLFPAFIPYALSVVLVPAVSGAAASSNVKKLQERIHLALRLSALTGAFAATVFYIHGQELAEKLFHVVEGASYMTILAPVFFFYYIQSPLYSILQATGDAKAGMMNSVYGGIAKLAVMFILASQPGLQETGAVLAIGFGVLVTSFLHIATIRQNKATATGFSMFAMTYAAFLLTAIMRPIFIPVGSYHLFTECVITSAVLLALLLLTGQIKKSDWIMLRNLVKRY</sequence>
<feature type="transmembrane region" description="Helical" evidence="6">
    <location>
        <begin position="202"/>
        <end position="225"/>
    </location>
</feature>
<feature type="transmembrane region" description="Helical" evidence="6">
    <location>
        <begin position="369"/>
        <end position="388"/>
    </location>
</feature>
<feature type="transmembrane region" description="Helical" evidence="6">
    <location>
        <begin position="289"/>
        <end position="318"/>
    </location>
</feature>
<keyword evidence="5 6" id="KW-0472">Membrane</keyword>
<evidence type="ECO:0000256" key="4">
    <source>
        <dbReference type="ARBA" id="ARBA00022989"/>
    </source>
</evidence>
<dbReference type="EMBL" id="AFPZ01000090">
    <property type="protein sequence ID" value="EGQ22593.1"/>
    <property type="molecule type" value="Genomic_DNA"/>
</dbReference>
<feature type="transmembrane region" description="Helical" evidence="6">
    <location>
        <begin position="67"/>
        <end position="89"/>
    </location>
</feature>
<feature type="transmembrane region" description="Helical" evidence="6">
    <location>
        <begin position="176"/>
        <end position="196"/>
    </location>
</feature>
<proteinExistence type="predicted"/>
<dbReference type="PIRSF" id="PIRSF038958">
    <property type="entry name" value="PG_synth_SpoVB"/>
    <property type="match status" value="1"/>
</dbReference>
<evidence type="ECO:0000256" key="5">
    <source>
        <dbReference type="ARBA" id="ARBA00023136"/>
    </source>
</evidence>
<keyword evidence="4 6" id="KW-1133">Transmembrane helix</keyword>
<accession>F9DVG5</accession>
<comment type="caution">
    <text evidence="7">The sequence shown here is derived from an EMBL/GenBank/DDBJ whole genome shotgun (WGS) entry which is preliminary data.</text>
</comment>
<keyword evidence="2" id="KW-1003">Cell membrane</keyword>
<dbReference type="Pfam" id="PF01943">
    <property type="entry name" value="Polysacc_synt"/>
    <property type="match status" value="1"/>
</dbReference>